<organism evidence="2 3">
    <name type="scientific">Arabidopsis suecica</name>
    <name type="common">Swedish thale-cress</name>
    <name type="synonym">Cardaminopsis suecica</name>
    <dbReference type="NCBI Taxonomy" id="45249"/>
    <lineage>
        <taxon>Eukaryota</taxon>
        <taxon>Viridiplantae</taxon>
        <taxon>Streptophyta</taxon>
        <taxon>Embryophyta</taxon>
        <taxon>Tracheophyta</taxon>
        <taxon>Spermatophyta</taxon>
        <taxon>Magnoliopsida</taxon>
        <taxon>eudicotyledons</taxon>
        <taxon>Gunneridae</taxon>
        <taxon>Pentapetalae</taxon>
        <taxon>rosids</taxon>
        <taxon>malvids</taxon>
        <taxon>Brassicales</taxon>
        <taxon>Brassicaceae</taxon>
        <taxon>Camelineae</taxon>
        <taxon>Arabidopsis</taxon>
    </lineage>
</organism>
<evidence type="ECO:0000256" key="1">
    <source>
        <dbReference type="SAM" id="MobiDB-lite"/>
    </source>
</evidence>
<reference evidence="2 3" key="1">
    <citation type="submission" date="2020-12" db="EMBL/GenBank/DDBJ databases">
        <title>Concerted genomic and epigenomic changes stabilize Arabidopsis allopolyploids.</title>
        <authorList>
            <person name="Chen Z."/>
        </authorList>
    </citation>
    <scope>NUCLEOTIDE SEQUENCE [LARGE SCALE GENOMIC DNA]</scope>
    <source>
        <strain evidence="2">As9502</strain>
        <tissue evidence="2">Leaf</tissue>
    </source>
</reference>
<feature type="region of interest" description="Disordered" evidence="1">
    <location>
        <begin position="1"/>
        <end position="28"/>
    </location>
</feature>
<keyword evidence="3" id="KW-1185">Reference proteome</keyword>
<dbReference type="EMBL" id="JAEFBJ010000011">
    <property type="protein sequence ID" value="KAG7556986.1"/>
    <property type="molecule type" value="Genomic_DNA"/>
</dbReference>
<proteinExistence type="predicted"/>
<dbReference type="Proteomes" id="UP000694251">
    <property type="component" value="Chromosome 11"/>
</dbReference>
<evidence type="ECO:0000313" key="2">
    <source>
        <dbReference type="EMBL" id="KAG7556986.1"/>
    </source>
</evidence>
<comment type="caution">
    <text evidence="2">The sequence shown here is derived from an EMBL/GenBank/DDBJ whole genome shotgun (WGS) entry which is preliminary data.</text>
</comment>
<gene>
    <name evidence="2" type="ORF">ISN44_As11g029870</name>
</gene>
<accession>A0A8T1ZDZ6</accession>
<protein>
    <submittedName>
        <fullName evidence="2">Uncharacterized protein</fullName>
    </submittedName>
</protein>
<evidence type="ECO:0000313" key="3">
    <source>
        <dbReference type="Proteomes" id="UP000694251"/>
    </source>
</evidence>
<sequence length="127" mass="13390">MASPQGDPSDPNPPRFPSNESLFPTGDGFTPHGVAIPCFLSSLSKEEKIESLKGTFFSAPKGNALEENAVTSRIGLLELKGRSDVWSRMFTTGRGGDLTLSLAFPAAFENTLGSSSDEVPSTNSPPS</sequence>
<dbReference type="AlphaFoldDB" id="A0A8T1ZDZ6"/>
<name>A0A8T1ZDZ6_ARASU</name>